<feature type="domain" description="HTH marR-type" evidence="6">
    <location>
        <begin position="21"/>
        <end position="53"/>
    </location>
</feature>
<keyword evidence="8" id="KW-1185">Reference proteome</keyword>
<dbReference type="Gene3D" id="3.40.50.1360">
    <property type="match status" value="1"/>
</dbReference>
<sequence>MKQNQLEVMKQVAERYYYFDQSQAEIAKELQLSKPTVSRLLKKAKSEGYIKVELAFPISYKTRMEDRLQQRYGLKEVFVYDSQTTQTTLIVEEMAKQFSSCLERLIQPQSVTGFSWGRTLFHLSKHCTGTAKKGAIITQITGGGALNSMQTNSEAIITNFANCYQSEWFQLPVPSILETKEVAQALKNDRHIKQVLSLYDRLDTVVFSVGEISKEAIIVKAGYFGEEEFLRLTEQGIVGDIAGNFIDDLGRGVDTGISERRIGITLEQVKKTPNKVCIAVGTEKQKVVKGALQGGCIDYLFVDAGLAESLLKEAENE</sequence>
<keyword evidence="3" id="KW-0238">DNA-binding</keyword>
<dbReference type="InterPro" id="IPR051054">
    <property type="entry name" value="SorC_transcr_regulators"/>
</dbReference>
<keyword evidence="4" id="KW-0804">Transcription</keyword>
<evidence type="ECO:0000259" key="5">
    <source>
        <dbReference type="Pfam" id="PF04198"/>
    </source>
</evidence>
<reference evidence="8" key="1">
    <citation type="submission" date="2019-02" db="EMBL/GenBank/DDBJ databases">
        <title>Draft genome sequence of Enterococcus sp. Gos25-1.</title>
        <authorList>
            <person name="Tanaka N."/>
            <person name="Shiwa Y."/>
            <person name="Fujita N."/>
        </authorList>
    </citation>
    <scope>NUCLEOTIDE SEQUENCE [LARGE SCALE GENOMIC DNA]</scope>
    <source>
        <strain evidence="8">Gos25-1</strain>
    </source>
</reference>
<evidence type="ECO:0000256" key="4">
    <source>
        <dbReference type="ARBA" id="ARBA00023163"/>
    </source>
</evidence>
<dbReference type="GO" id="GO:0003677">
    <property type="term" value="F:DNA binding"/>
    <property type="evidence" value="ECO:0007669"/>
    <property type="project" value="UniProtKB-KW"/>
</dbReference>
<dbReference type="InterPro" id="IPR036390">
    <property type="entry name" value="WH_DNA-bd_sf"/>
</dbReference>
<evidence type="ECO:0000259" key="6">
    <source>
        <dbReference type="Pfam" id="PF12802"/>
    </source>
</evidence>
<comment type="caution">
    <text evidence="7">The sequence shown here is derived from an EMBL/GenBank/DDBJ whole genome shotgun (WGS) entry which is preliminary data.</text>
</comment>
<proteinExistence type="inferred from homology"/>
<dbReference type="InterPro" id="IPR007324">
    <property type="entry name" value="Sugar-bd_dom_put"/>
</dbReference>
<evidence type="ECO:0000256" key="2">
    <source>
        <dbReference type="ARBA" id="ARBA00023015"/>
    </source>
</evidence>
<dbReference type="Pfam" id="PF04198">
    <property type="entry name" value="Sugar-bind"/>
    <property type="match status" value="1"/>
</dbReference>
<evidence type="ECO:0000313" key="7">
    <source>
        <dbReference type="EMBL" id="GCF93172.1"/>
    </source>
</evidence>
<evidence type="ECO:0000256" key="1">
    <source>
        <dbReference type="ARBA" id="ARBA00010466"/>
    </source>
</evidence>
<dbReference type="GO" id="GO:0030246">
    <property type="term" value="F:carbohydrate binding"/>
    <property type="evidence" value="ECO:0007669"/>
    <property type="project" value="InterPro"/>
</dbReference>
<dbReference type="InterPro" id="IPR037171">
    <property type="entry name" value="NagB/RpiA_transferase-like"/>
</dbReference>
<comment type="similarity">
    <text evidence="1">Belongs to the SorC transcriptional regulatory family.</text>
</comment>
<protein>
    <submittedName>
        <fullName evidence="7">DeoR family transcriptional regulator</fullName>
    </submittedName>
</protein>
<dbReference type="InterPro" id="IPR000835">
    <property type="entry name" value="HTH_MarR-typ"/>
</dbReference>
<dbReference type="PANTHER" id="PTHR34294:SF1">
    <property type="entry name" value="TRANSCRIPTIONAL REGULATOR LSRR"/>
    <property type="match status" value="1"/>
</dbReference>
<dbReference type="Pfam" id="PF12802">
    <property type="entry name" value="MarR_2"/>
    <property type="match status" value="1"/>
</dbReference>
<dbReference type="EMBL" id="BJCC01000009">
    <property type="protein sequence ID" value="GCF93172.1"/>
    <property type="molecule type" value="Genomic_DNA"/>
</dbReference>
<accession>A0A4P5PCK1</accession>
<dbReference type="RefSeq" id="WP_146621645.1">
    <property type="nucleotide sequence ID" value="NZ_BJCC01000009.1"/>
</dbReference>
<evidence type="ECO:0000313" key="8">
    <source>
        <dbReference type="Proteomes" id="UP000290567"/>
    </source>
</evidence>
<keyword evidence="2" id="KW-0805">Transcription regulation</keyword>
<dbReference type="SUPFAM" id="SSF46785">
    <property type="entry name" value="Winged helix' DNA-binding domain"/>
    <property type="match status" value="1"/>
</dbReference>
<dbReference type="Proteomes" id="UP000290567">
    <property type="component" value="Unassembled WGS sequence"/>
</dbReference>
<dbReference type="PANTHER" id="PTHR34294">
    <property type="entry name" value="TRANSCRIPTIONAL REGULATOR-RELATED"/>
    <property type="match status" value="1"/>
</dbReference>
<evidence type="ECO:0000256" key="3">
    <source>
        <dbReference type="ARBA" id="ARBA00023125"/>
    </source>
</evidence>
<dbReference type="SUPFAM" id="SSF100950">
    <property type="entry name" value="NagB/RpiA/CoA transferase-like"/>
    <property type="match status" value="1"/>
</dbReference>
<feature type="domain" description="Sugar-binding" evidence="5">
    <location>
        <begin position="61"/>
        <end position="312"/>
    </location>
</feature>
<name>A0A4P5PCK1_9ENTE</name>
<dbReference type="OrthoDB" id="58802at2"/>
<dbReference type="Gene3D" id="1.10.10.60">
    <property type="entry name" value="Homeodomain-like"/>
    <property type="match status" value="1"/>
</dbReference>
<dbReference type="AlphaFoldDB" id="A0A4P5PCK1"/>
<gene>
    <name evidence="7" type="ORF">NRIC_10630</name>
</gene>
<organism evidence="7 8">
    <name type="scientific">Enterococcus florum</name>
    <dbReference type="NCBI Taxonomy" id="2480627"/>
    <lineage>
        <taxon>Bacteria</taxon>
        <taxon>Bacillati</taxon>
        <taxon>Bacillota</taxon>
        <taxon>Bacilli</taxon>
        <taxon>Lactobacillales</taxon>
        <taxon>Enterococcaceae</taxon>
        <taxon>Enterococcus</taxon>
    </lineage>
</organism>